<reference evidence="4" key="1">
    <citation type="journal article" date="2019" name="Int. J. Syst. Evol. Microbiol.">
        <title>The Global Catalogue of Microorganisms (GCM) 10K type strain sequencing project: providing services to taxonomists for standard genome sequencing and annotation.</title>
        <authorList>
            <consortium name="The Broad Institute Genomics Platform"/>
            <consortium name="The Broad Institute Genome Sequencing Center for Infectious Disease"/>
            <person name="Wu L."/>
            <person name="Ma J."/>
        </authorList>
    </citation>
    <scope>NUCLEOTIDE SEQUENCE [LARGE SCALE GENOMIC DNA]</scope>
    <source>
        <strain evidence="4">JCM 18326</strain>
    </source>
</reference>
<sequence length="352" mass="41072">MYLSKKRTLWLGLISDILLWLGIVHLFRWVRYTGMIPLPPFSFEAFEEVSFWLSHYLGILMGLLFWSISKVSRTITYQYNLCYAHLILLKSLTGVSSLLIIGVFSIALIIAIFYPHMPLNTLFKSNFQLTVIAFLMYAGCWWVVLTIIEQLWNRLGPEMMFNLVTGKYQNPTEEERIFMFIDLNHSTTLAEQLGHTRYSQFLQDYYKDLHRSIEKHRASIYQYVGDEIVLTWKKQEGIKQQRYVRLFFDIQTTIQKRQAYYLSHYQHIPSFKAAANVGMVTVAEIGILRKEIAYHSDVLNTASRLITQCDILQENFLITEELKTLTPDLNSRAKGSIQVKGKMEKVSVYALS</sequence>
<organism evidence="3 4">
    <name type="scientific">Algivirga pacifica</name>
    <dbReference type="NCBI Taxonomy" id="1162670"/>
    <lineage>
        <taxon>Bacteria</taxon>
        <taxon>Pseudomonadati</taxon>
        <taxon>Bacteroidota</taxon>
        <taxon>Cytophagia</taxon>
        <taxon>Cytophagales</taxon>
        <taxon>Flammeovirgaceae</taxon>
        <taxon>Algivirga</taxon>
    </lineage>
</organism>
<evidence type="ECO:0000259" key="2">
    <source>
        <dbReference type="PROSITE" id="PS50125"/>
    </source>
</evidence>
<protein>
    <recommendedName>
        <fullName evidence="2">Guanylate cyclase domain-containing protein</fullName>
    </recommendedName>
</protein>
<name>A0ABP9D0J1_9BACT</name>
<keyword evidence="4" id="KW-1185">Reference proteome</keyword>
<evidence type="ECO:0000313" key="3">
    <source>
        <dbReference type="EMBL" id="GAA4821722.1"/>
    </source>
</evidence>
<feature type="transmembrane region" description="Helical" evidence="1">
    <location>
        <begin position="49"/>
        <end position="66"/>
    </location>
</feature>
<dbReference type="InterPro" id="IPR029787">
    <property type="entry name" value="Nucleotide_cyclase"/>
</dbReference>
<dbReference type="Proteomes" id="UP001500298">
    <property type="component" value="Unassembled WGS sequence"/>
</dbReference>
<gene>
    <name evidence="3" type="ORF">GCM10023331_02620</name>
</gene>
<keyword evidence="1" id="KW-0812">Transmembrane</keyword>
<feature type="domain" description="Guanylate cyclase" evidence="2">
    <location>
        <begin position="177"/>
        <end position="306"/>
    </location>
</feature>
<dbReference type="PROSITE" id="PS50125">
    <property type="entry name" value="GUANYLATE_CYCLASE_2"/>
    <property type="match status" value="1"/>
</dbReference>
<dbReference type="RefSeq" id="WP_345368611.1">
    <property type="nucleotide sequence ID" value="NZ_BAABJX010000005.1"/>
</dbReference>
<dbReference type="Gene3D" id="3.30.70.1230">
    <property type="entry name" value="Nucleotide cyclase"/>
    <property type="match status" value="1"/>
</dbReference>
<dbReference type="CDD" id="cd07302">
    <property type="entry name" value="CHD"/>
    <property type="match status" value="1"/>
</dbReference>
<dbReference type="InterPro" id="IPR001054">
    <property type="entry name" value="A/G_cyclase"/>
</dbReference>
<dbReference type="EMBL" id="BAABJX010000005">
    <property type="protein sequence ID" value="GAA4821722.1"/>
    <property type="molecule type" value="Genomic_DNA"/>
</dbReference>
<keyword evidence="1" id="KW-0472">Membrane</keyword>
<feature type="transmembrane region" description="Helical" evidence="1">
    <location>
        <begin position="87"/>
        <end position="114"/>
    </location>
</feature>
<feature type="transmembrane region" description="Helical" evidence="1">
    <location>
        <begin position="126"/>
        <end position="148"/>
    </location>
</feature>
<feature type="transmembrane region" description="Helical" evidence="1">
    <location>
        <begin position="9"/>
        <end position="29"/>
    </location>
</feature>
<proteinExistence type="predicted"/>
<accession>A0ABP9D0J1</accession>
<keyword evidence="1" id="KW-1133">Transmembrane helix</keyword>
<evidence type="ECO:0000313" key="4">
    <source>
        <dbReference type="Proteomes" id="UP001500298"/>
    </source>
</evidence>
<comment type="caution">
    <text evidence="3">The sequence shown here is derived from an EMBL/GenBank/DDBJ whole genome shotgun (WGS) entry which is preliminary data.</text>
</comment>
<evidence type="ECO:0000256" key="1">
    <source>
        <dbReference type="SAM" id="Phobius"/>
    </source>
</evidence>
<dbReference type="SUPFAM" id="SSF55073">
    <property type="entry name" value="Nucleotide cyclase"/>
    <property type="match status" value="1"/>
</dbReference>
<dbReference type="Pfam" id="PF00211">
    <property type="entry name" value="Guanylate_cyc"/>
    <property type="match status" value="1"/>
</dbReference>